<dbReference type="AlphaFoldDB" id="K0S1L9"/>
<name>K0S1L9_THAOC</name>
<protein>
    <submittedName>
        <fullName evidence="1">Uncharacterized protein</fullName>
    </submittedName>
</protein>
<dbReference type="EMBL" id="AGNL01034982">
    <property type="protein sequence ID" value="EJK54956.1"/>
    <property type="molecule type" value="Genomic_DNA"/>
</dbReference>
<proteinExistence type="predicted"/>
<evidence type="ECO:0000313" key="2">
    <source>
        <dbReference type="Proteomes" id="UP000266841"/>
    </source>
</evidence>
<gene>
    <name evidence="1" type="ORF">THAOC_25368</name>
</gene>
<evidence type="ECO:0000313" key="1">
    <source>
        <dbReference type="EMBL" id="EJK54956.1"/>
    </source>
</evidence>
<comment type="caution">
    <text evidence="1">The sequence shown here is derived from an EMBL/GenBank/DDBJ whole genome shotgun (WGS) entry which is preliminary data.</text>
</comment>
<reference evidence="1 2" key="1">
    <citation type="journal article" date="2012" name="Genome Biol.">
        <title>Genome and low-iron response of an oceanic diatom adapted to chronic iron limitation.</title>
        <authorList>
            <person name="Lommer M."/>
            <person name="Specht M."/>
            <person name="Roy A.S."/>
            <person name="Kraemer L."/>
            <person name="Andreson R."/>
            <person name="Gutowska M.A."/>
            <person name="Wolf J."/>
            <person name="Bergner S.V."/>
            <person name="Schilhabel M.B."/>
            <person name="Klostermeier U.C."/>
            <person name="Beiko R.G."/>
            <person name="Rosenstiel P."/>
            <person name="Hippler M."/>
            <person name="Laroche J."/>
        </authorList>
    </citation>
    <scope>NUCLEOTIDE SEQUENCE [LARGE SCALE GENOMIC DNA]</scope>
    <source>
        <strain evidence="1 2">CCMP1005</strain>
    </source>
</reference>
<dbReference type="Proteomes" id="UP000266841">
    <property type="component" value="Unassembled WGS sequence"/>
</dbReference>
<keyword evidence="2" id="KW-1185">Reference proteome</keyword>
<organism evidence="1 2">
    <name type="scientific">Thalassiosira oceanica</name>
    <name type="common">Marine diatom</name>
    <dbReference type="NCBI Taxonomy" id="159749"/>
    <lineage>
        <taxon>Eukaryota</taxon>
        <taxon>Sar</taxon>
        <taxon>Stramenopiles</taxon>
        <taxon>Ochrophyta</taxon>
        <taxon>Bacillariophyta</taxon>
        <taxon>Coscinodiscophyceae</taxon>
        <taxon>Thalassiosirophycidae</taxon>
        <taxon>Thalassiosirales</taxon>
        <taxon>Thalassiosiraceae</taxon>
        <taxon>Thalassiosira</taxon>
    </lineage>
</organism>
<sequence length="102" mass="11694">MGFPWRRPPGCEEDDDDDADWPDVLPSCVYHLRLELVGDLIDCGSHDVALCEVKSMNSEEGNDASDELGYISSRRLRKEGIISELGRIKEELSFSKLRYFIW</sequence>
<accession>K0S1L9</accession>
<dbReference type="OrthoDB" id="507659at2759"/>